<reference evidence="1 2" key="1">
    <citation type="journal article" date="2014" name="BMC Genomics">
        <title>Comparison of environmental and isolate Sulfobacillus genomes reveals diverse carbon, sulfur, nitrogen, and hydrogen metabolisms.</title>
        <authorList>
            <person name="Justice N.B."/>
            <person name="Norman A."/>
            <person name="Brown C.T."/>
            <person name="Singh A."/>
            <person name="Thomas B.C."/>
            <person name="Banfield J.F."/>
        </authorList>
    </citation>
    <scope>NUCLEOTIDE SEQUENCE [LARGE SCALE GENOMIC DNA]</scope>
    <source>
        <strain evidence="1">AMDSBA5</strain>
    </source>
</reference>
<accession>A0A2T2WQW0</accession>
<name>A0A2T2WQW0_SULTH</name>
<proteinExistence type="predicted"/>
<protein>
    <submittedName>
        <fullName evidence="1">Uncharacterized protein</fullName>
    </submittedName>
</protein>
<comment type="caution">
    <text evidence="1">The sequence shown here is derived from an EMBL/GenBank/DDBJ whole genome shotgun (WGS) entry which is preliminary data.</text>
</comment>
<dbReference type="EMBL" id="PXYX01000048">
    <property type="protein sequence ID" value="PSR24617.1"/>
    <property type="molecule type" value="Genomic_DNA"/>
</dbReference>
<evidence type="ECO:0000313" key="2">
    <source>
        <dbReference type="Proteomes" id="UP000242705"/>
    </source>
</evidence>
<gene>
    <name evidence="1" type="ORF">C7B47_14395</name>
</gene>
<sequence>MNNREVLSDRLVPGLAAVFEGTVAGITSAMRWLSRKFDQHVNRVLRTQFLAEQCADGIAECPKIVGVLLSDQAIGGVSRELHVEQEEWNRFLHNN</sequence>
<organism evidence="1 2">
    <name type="scientific">Sulfobacillus thermosulfidooxidans</name>
    <dbReference type="NCBI Taxonomy" id="28034"/>
    <lineage>
        <taxon>Bacteria</taxon>
        <taxon>Bacillati</taxon>
        <taxon>Bacillota</taxon>
        <taxon>Clostridia</taxon>
        <taxon>Eubacteriales</taxon>
        <taxon>Clostridiales Family XVII. Incertae Sedis</taxon>
        <taxon>Sulfobacillus</taxon>
    </lineage>
</organism>
<evidence type="ECO:0000313" key="1">
    <source>
        <dbReference type="EMBL" id="PSR24617.1"/>
    </source>
</evidence>
<dbReference type="Proteomes" id="UP000242705">
    <property type="component" value="Unassembled WGS sequence"/>
</dbReference>
<dbReference type="AlphaFoldDB" id="A0A2T2WQW0"/>